<accession>A0A0S4IUX1</accession>
<feature type="region of interest" description="Disordered" evidence="1">
    <location>
        <begin position="263"/>
        <end position="282"/>
    </location>
</feature>
<sequence>MSESPVRIHGKSQRPRPQSEVGSRSFQSFCRAPIETSFTPRGPAATASMAQCGSAIDHASLRVYTQFGPASEDWRKAVVIHRKPRYPPESAIIKQFRQEQAELYDTHRSTETLPKPPSARYVLPYPNALLTTCGSARDAQSIIRQRKLEATMSASTSARGIMSMEGTLSGYSVRQDETTSPMAHHNDHHPAADQDDPLGSPHVPLPVIGTSPNQQHHNYNGGVSPRRAPHDGSVLSSALITKRIATRCVALLPTPSVAIRTCKPGAKQPKQSPRQRPATTAAHREWYRSSLTSITKDLGGLSLRVSTK</sequence>
<protein>
    <submittedName>
        <fullName evidence="2">Uncharacterized protein</fullName>
    </submittedName>
</protein>
<gene>
    <name evidence="2" type="ORF">BSAL_68310</name>
</gene>
<dbReference type="EMBL" id="CYKH01000467">
    <property type="protein sequence ID" value="CUF97417.1"/>
    <property type="molecule type" value="Genomic_DNA"/>
</dbReference>
<feature type="region of interest" description="Disordered" evidence="1">
    <location>
        <begin position="178"/>
        <end position="201"/>
    </location>
</feature>
<evidence type="ECO:0000313" key="2">
    <source>
        <dbReference type="EMBL" id="CUF97417.1"/>
    </source>
</evidence>
<reference evidence="3" key="1">
    <citation type="submission" date="2015-09" db="EMBL/GenBank/DDBJ databases">
        <authorList>
            <consortium name="Pathogen Informatics"/>
        </authorList>
    </citation>
    <scope>NUCLEOTIDE SEQUENCE [LARGE SCALE GENOMIC DNA]</scope>
    <source>
        <strain evidence="3">Lake Konstanz</strain>
    </source>
</reference>
<evidence type="ECO:0000313" key="3">
    <source>
        <dbReference type="Proteomes" id="UP000051952"/>
    </source>
</evidence>
<keyword evidence="3" id="KW-1185">Reference proteome</keyword>
<dbReference type="AlphaFoldDB" id="A0A0S4IUX1"/>
<name>A0A0S4IUX1_BODSA</name>
<feature type="compositionally biased region" description="Polar residues" evidence="1">
    <location>
        <begin position="269"/>
        <end position="278"/>
    </location>
</feature>
<evidence type="ECO:0000256" key="1">
    <source>
        <dbReference type="SAM" id="MobiDB-lite"/>
    </source>
</evidence>
<proteinExistence type="predicted"/>
<feature type="region of interest" description="Disordered" evidence="1">
    <location>
        <begin position="1"/>
        <end position="26"/>
    </location>
</feature>
<organism evidence="2 3">
    <name type="scientific">Bodo saltans</name>
    <name type="common">Flagellated protozoan</name>
    <dbReference type="NCBI Taxonomy" id="75058"/>
    <lineage>
        <taxon>Eukaryota</taxon>
        <taxon>Discoba</taxon>
        <taxon>Euglenozoa</taxon>
        <taxon>Kinetoplastea</taxon>
        <taxon>Metakinetoplastina</taxon>
        <taxon>Eubodonida</taxon>
        <taxon>Bodonidae</taxon>
        <taxon>Bodo</taxon>
    </lineage>
</organism>
<dbReference type="Proteomes" id="UP000051952">
    <property type="component" value="Unassembled WGS sequence"/>
</dbReference>
<dbReference type="VEuPathDB" id="TriTrypDB:BSAL_68310"/>